<feature type="signal peptide" evidence="1">
    <location>
        <begin position="1"/>
        <end position="17"/>
    </location>
</feature>
<evidence type="ECO:0000313" key="3">
    <source>
        <dbReference type="Proteomes" id="UP000184212"/>
    </source>
</evidence>
<dbReference type="EMBL" id="FQWQ01000005">
    <property type="protein sequence ID" value="SHH89976.1"/>
    <property type="molecule type" value="Genomic_DNA"/>
</dbReference>
<organism evidence="2 3">
    <name type="scientific">Chryseolinea serpens</name>
    <dbReference type="NCBI Taxonomy" id="947013"/>
    <lineage>
        <taxon>Bacteria</taxon>
        <taxon>Pseudomonadati</taxon>
        <taxon>Bacteroidota</taxon>
        <taxon>Cytophagia</taxon>
        <taxon>Cytophagales</taxon>
        <taxon>Fulvivirgaceae</taxon>
        <taxon>Chryseolinea</taxon>
    </lineage>
</organism>
<accession>A0A1M5WQU5</accession>
<name>A0A1M5WQU5_9BACT</name>
<feature type="chain" id="PRO_5009914751" description="Outer membrane protein beta-barrel domain-containing protein" evidence="1">
    <location>
        <begin position="18"/>
        <end position="214"/>
    </location>
</feature>
<dbReference type="AlphaFoldDB" id="A0A1M5WQU5"/>
<dbReference type="RefSeq" id="WP_073141893.1">
    <property type="nucleotide sequence ID" value="NZ_FQWQ01000005.1"/>
</dbReference>
<dbReference type="Proteomes" id="UP000184212">
    <property type="component" value="Unassembled WGS sequence"/>
</dbReference>
<evidence type="ECO:0000313" key="2">
    <source>
        <dbReference type="EMBL" id="SHH89976.1"/>
    </source>
</evidence>
<keyword evidence="3" id="KW-1185">Reference proteome</keyword>
<reference evidence="2 3" key="1">
    <citation type="submission" date="2016-11" db="EMBL/GenBank/DDBJ databases">
        <authorList>
            <person name="Jaros S."/>
            <person name="Januszkiewicz K."/>
            <person name="Wedrychowicz H."/>
        </authorList>
    </citation>
    <scope>NUCLEOTIDE SEQUENCE [LARGE SCALE GENOMIC DNA]</scope>
    <source>
        <strain evidence="2 3">DSM 24574</strain>
    </source>
</reference>
<keyword evidence="1" id="KW-0732">Signal</keyword>
<gene>
    <name evidence="2" type="ORF">SAMN04488109_5930</name>
</gene>
<evidence type="ECO:0000256" key="1">
    <source>
        <dbReference type="SAM" id="SignalP"/>
    </source>
</evidence>
<protein>
    <recommendedName>
        <fullName evidence="4">Outer membrane protein beta-barrel domain-containing protein</fullName>
    </recommendedName>
</protein>
<dbReference type="OrthoDB" id="945117at2"/>
<proteinExistence type="predicted"/>
<sequence>MKKIFFLLLLTPAVVKAQFSKGDAFLGGNVSGSYYHYAPVENQRNLNYYRNTNYSYSLSPIFGFFTSKRFALGGNIEIGRTSTTNVYGTNLNSVKSQSTDGSVALLGRYFFTFNEKFLFALTGDVFYSKSQTTNKSADGTETTDKSNSSGVHVKPTFLFFPSRRWGFEASIGSIEFVHSKTVRGQSVMGDTKNDDFKATYGAISLGLAYYFRKS</sequence>
<evidence type="ECO:0008006" key="4">
    <source>
        <dbReference type="Google" id="ProtNLM"/>
    </source>
</evidence>